<dbReference type="STRING" id="930152.SAMN05216565_102334"/>
<organism evidence="2 3">
    <name type="scientific">Litchfieldia salsa</name>
    <dbReference type="NCBI Taxonomy" id="930152"/>
    <lineage>
        <taxon>Bacteria</taxon>
        <taxon>Bacillati</taxon>
        <taxon>Bacillota</taxon>
        <taxon>Bacilli</taxon>
        <taxon>Bacillales</taxon>
        <taxon>Bacillaceae</taxon>
        <taxon>Litchfieldia</taxon>
    </lineage>
</organism>
<dbReference type="Proteomes" id="UP000199159">
    <property type="component" value="Unassembled WGS sequence"/>
</dbReference>
<keyword evidence="3" id="KW-1185">Reference proteome</keyword>
<accession>A0A1H0RRP6</accession>
<dbReference type="RefSeq" id="WP_175490189.1">
    <property type="nucleotide sequence ID" value="NZ_FNJU01000002.1"/>
</dbReference>
<reference evidence="3" key="1">
    <citation type="submission" date="2016-10" db="EMBL/GenBank/DDBJ databases">
        <authorList>
            <person name="Varghese N."/>
            <person name="Submissions S."/>
        </authorList>
    </citation>
    <scope>NUCLEOTIDE SEQUENCE [LARGE SCALE GENOMIC DNA]</scope>
    <source>
        <strain evidence="3">IBRC-M10078</strain>
    </source>
</reference>
<sequence length="50" mass="5640">MVQKNNKQYQMPDALKEKKDYAYRVGYEATTGNETSPVDNNAAKTTKNQG</sequence>
<evidence type="ECO:0000313" key="2">
    <source>
        <dbReference type="EMBL" id="SDP31658.1"/>
    </source>
</evidence>
<proteinExistence type="predicted"/>
<dbReference type="AlphaFoldDB" id="A0A1H0RRP6"/>
<evidence type="ECO:0000313" key="3">
    <source>
        <dbReference type="Proteomes" id="UP000199159"/>
    </source>
</evidence>
<feature type="compositionally biased region" description="Polar residues" evidence="1">
    <location>
        <begin position="30"/>
        <end position="50"/>
    </location>
</feature>
<feature type="region of interest" description="Disordered" evidence="1">
    <location>
        <begin position="28"/>
        <end position="50"/>
    </location>
</feature>
<evidence type="ECO:0000256" key="1">
    <source>
        <dbReference type="SAM" id="MobiDB-lite"/>
    </source>
</evidence>
<name>A0A1H0RRP6_9BACI</name>
<protein>
    <submittedName>
        <fullName evidence="2">Uncharacterized protein</fullName>
    </submittedName>
</protein>
<dbReference type="EMBL" id="FNJU01000002">
    <property type="protein sequence ID" value="SDP31658.1"/>
    <property type="molecule type" value="Genomic_DNA"/>
</dbReference>
<gene>
    <name evidence="2" type="ORF">SAMN05216565_102334</name>
</gene>